<proteinExistence type="predicted"/>
<dbReference type="SUPFAM" id="SSF49785">
    <property type="entry name" value="Galactose-binding domain-like"/>
    <property type="match status" value="1"/>
</dbReference>
<dbReference type="AlphaFoldDB" id="A0A7Z0D189"/>
<dbReference type="Gene3D" id="1.10.510.10">
    <property type="entry name" value="Transferase(Phosphotransferase) domain 1"/>
    <property type="match status" value="1"/>
</dbReference>
<dbReference type="RefSeq" id="WP_179426028.1">
    <property type="nucleotide sequence ID" value="NZ_JACBZP010000001.1"/>
</dbReference>
<dbReference type="EMBL" id="JACBZP010000001">
    <property type="protein sequence ID" value="NYI66578.1"/>
    <property type="molecule type" value="Genomic_DNA"/>
</dbReference>
<feature type="compositionally biased region" description="Gly residues" evidence="1">
    <location>
        <begin position="346"/>
        <end position="355"/>
    </location>
</feature>
<dbReference type="Proteomes" id="UP000539111">
    <property type="component" value="Unassembled WGS sequence"/>
</dbReference>
<dbReference type="SUPFAM" id="SSF56112">
    <property type="entry name" value="Protein kinase-like (PK-like)"/>
    <property type="match status" value="1"/>
</dbReference>
<gene>
    <name evidence="3" type="ORF">BJY26_000884</name>
</gene>
<dbReference type="InterPro" id="IPR011009">
    <property type="entry name" value="Kinase-like_dom_sf"/>
</dbReference>
<feature type="compositionally biased region" description="Low complexity" evidence="1">
    <location>
        <begin position="512"/>
        <end position="532"/>
    </location>
</feature>
<name>A0A7Z0D189_9MICO</name>
<feature type="compositionally biased region" description="Low complexity" evidence="1">
    <location>
        <begin position="568"/>
        <end position="585"/>
    </location>
</feature>
<feature type="compositionally biased region" description="Basic and acidic residues" evidence="1">
    <location>
        <begin position="553"/>
        <end position="567"/>
    </location>
</feature>
<protein>
    <recommendedName>
        <fullName evidence="5">F5/8 type C domain-containing protein</fullName>
    </recommendedName>
</protein>
<accession>A0A7Z0D189</accession>
<keyword evidence="4" id="KW-1185">Reference proteome</keyword>
<evidence type="ECO:0000256" key="1">
    <source>
        <dbReference type="SAM" id="MobiDB-lite"/>
    </source>
</evidence>
<reference evidence="3 4" key="1">
    <citation type="submission" date="2020-07" db="EMBL/GenBank/DDBJ databases">
        <title>Sequencing the genomes of 1000 actinobacteria strains.</title>
        <authorList>
            <person name="Klenk H.-P."/>
        </authorList>
    </citation>
    <scope>NUCLEOTIDE SEQUENCE [LARGE SCALE GENOMIC DNA]</scope>
    <source>
        <strain evidence="3 4">DSM 26341</strain>
    </source>
</reference>
<organism evidence="3 4">
    <name type="scientific">Spelaeicoccus albus</name>
    <dbReference type="NCBI Taxonomy" id="1280376"/>
    <lineage>
        <taxon>Bacteria</taxon>
        <taxon>Bacillati</taxon>
        <taxon>Actinomycetota</taxon>
        <taxon>Actinomycetes</taxon>
        <taxon>Micrococcales</taxon>
        <taxon>Brevibacteriaceae</taxon>
        <taxon>Spelaeicoccus</taxon>
    </lineage>
</organism>
<feature type="compositionally biased region" description="Basic and acidic residues" evidence="1">
    <location>
        <begin position="447"/>
        <end position="457"/>
    </location>
</feature>
<feature type="region of interest" description="Disordered" evidence="1">
    <location>
        <begin position="283"/>
        <end position="599"/>
    </location>
</feature>
<evidence type="ECO:0008006" key="5">
    <source>
        <dbReference type="Google" id="ProtNLM"/>
    </source>
</evidence>
<feature type="compositionally biased region" description="Basic and acidic residues" evidence="1">
    <location>
        <begin position="414"/>
        <end position="426"/>
    </location>
</feature>
<evidence type="ECO:0000256" key="2">
    <source>
        <dbReference type="SAM" id="Phobius"/>
    </source>
</evidence>
<keyword evidence="2" id="KW-0812">Transmembrane</keyword>
<keyword evidence="2" id="KW-1133">Transmembrane helix</keyword>
<feature type="region of interest" description="Disordered" evidence="1">
    <location>
        <begin position="635"/>
        <end position="695"/>
    </location>
</feature>
<evidence type="ECO:0000313" key="3">
    <source>
        <dbReference type="EMBL" id="NYI66578.1"/>
    </source>
</evidence>
<feature type="compositionally biased region" description="Low complexity" evidence="1">
    <location>
        <begin position="307"/>
        <end position="327"/>
    </location>
</feature>
<evidence type="ECO:0000313" key="4">
    <source>
        <dbReference type="Proteomes" id="UP000539111"/>
    </source>
</evidence>
<feature type="compositionally biased region" description="Polar residues" evidence="1">
    <location>
        <begin position="398"/>
        <end position="413"/>
    </location>
</feature>
<dbReference type="Gene3D" id="2.60.120.260">
    <property type="entry name" value="Galactose-binding domain-like"/>
    <property type="match status" value="1"/>
</dbReference>
<keyword evidence="2" id="KW-0472">Membrane</keyword>
<dbReference type="InterPro" id="IPR008979">
    <property type="entry name" value="Galactose-bd-like_sf"/>
</dbReference>
<feature type="compositionally biased region" description="Low complexity" evidence="1">
    <location>
        <begin position="356"/>
        <end position="371"/>
    </location>
</feature>
<sequence>MVALSGVTQGAVIGNRYKVSSRPAEWIADSPAPGTTCLADDEILGRQVMLFAIAGGSGPDLLDAARRAALLADERVPRILDVGVDGDLVYVITEHPDTFPLSELLRSGPLRPDQARAVIGEASEALAAADARGLHHTRLTPSMLGIDGSGGVHLTGVAIDVAAAGSEVPGAGEASHADALGLVSLLYAALTARWPDTDGVDRLQPAETRGGAIAPPAEVVSGVPNDLDSLAAAVFSGNDDGPRTPKEVSKYLGPWEKSALSALGDRVDRAKYAKAKAVSALSGGLRPRASYPGAEQSRPGADQAGRAGASTTESPAATASGPASANRAADESNAAGATPPASNTGGSAGLAGGAAAGAAAGAAGAAAAGAARTHGAKRSDAESDAQSDAHRSRRAHSNRQGSTGASAGKPSTNDTDKLDPEIREAIAMRGASRFPLAGNAVLPSPGHDPEPPAERRQPSAPTSSPHEAADKAANTGGRHGDEPADQPEARQQLPAKDQPAEDQPTTVIPPVAGATSPAPSEPAGSPGSEASPQQPDRGESGYHRGTAQFPVVTERRDNRDHGTDERAAAGTAAGAGAAAGTGAAASQHPPRSPRRTQAAGATLSGRLGNRLAVIVIAAIVVVGLIIALTTLSSIGDDKTSAGAAPSPSESPSPSASGTPSTTPTTTPSKTSKPKPTPIKLTDATSLDPEGDGEEHNELAKNLIDGSASSAWISETYSTSKFGNLKSGVGFDITLDKKSTVHAVKLTAPAAGGDFEVRTSDDGKYDGSTEVGSGTTKDGVTTVKLKKPAKASHVVIWFTQLPRGSSGYRAEVSNIDIS</sequence>
<feature type="transmembrane region" description="Helical" evidence="2">
    <location>
        <begin position="611"/>
        <end position="631"/>
    </location>
</feature>
<comment type="caution">
    <text evidence="3">The sequence shown here is derived from an EMBL/GenBank/DDBJ whole genome shotgun (WGS) entry which is preliminary data.</text>
</comment>
<feature type="compositionally biased region" description="Low complexity" evidence="1">
    <location>
        <begin position="640"/>
        <end position="670"/>
    </location>
</feature>